<keyword evidence="5" id="KW-1185">Reference proteome</keyword>
<dbReference type="OrthoDB" id="14839at2759"/>
<proteinExistence type="predicted"/>
<dbReference type="InterPro" id="IPR048593">
    <property type="entry name" value="AOAH_Saposin_N"/>
</dbReference>
<dbReference type="PROSITE" id="PS50015">
    <property type="entry name" value="SAP_B"/>
    <property type="match status" value="1"/>
</dbReference>
<protein>
    <recommendedName>
        <fullName evidence="3">Saposin B-type domain-containing protein</fullName>
    </recommendedName>
</protein>
<dbReference type="Pfam" id="PF20825">
    <property type="entry name" value="Saposin"/>
    <property type="match status" value="1"/>
</dbReference>
<dbReference type="InterPro" id="IPR008139">
    <property type="entry name" value="SaposinB_dom"/>
</dbReference>
<comment type="caution">
    <text evidence="4">The sequence shown here is derived from an EMBL/GenBank/DDBJ whole genome shotgun (WGS) entry which is preliminary data.</text>
</comment>
<dbReference type="Gene3D" id="3.40.50.1110">
    <property type="entry name" value="SGNH hydrolase"/>
    <property type="match status" value="1"/>
</dbReference>
<dbReference type="InterPro" id="IPR036514">
    <property type="entry name" value="SGNH_hydro_sf"/>
</dbReference>
<evidence type="ECO:0000313" key="5">
    <source>
        <dbReference type="Proteomes" id="UP000785679"/>
    </source>
</evidence>
<gene>
    <name evidence="4" type="ORF">FGO68_gene1103</name>
</gene>
<evidence type="ECO:0000259" key="3">
    <source>
        <dbReference type="PROSITE" id="PS50015"/>
    </source>
</evidence>
<feature type="domain" description="Saposin B-type" evidence="3">
    <location>
        <begin position="26"/>
        <end position="105"/>
    </location>
</feature>
<dbReference type="Proteomes" id="UP000785679">
    <property type="component" value="Unassembled WGS sequence"/>
</dbReference>
<dbReference type="Pfam" id="PF00657">
    <property type="entry name" value="Lipase_GDSL"/>
    <property type="match status" value="1"/>
</dbReference>
<dbReference type="AlphaFoldDB" id="A0A8J8T3F7"/>
<evidence type="ECO:0000313" key="4">
    <source>
        <dbReference type="EMBL" id="TNV80794.1"/>
    </source>
</evidence>
<dbReference type="InterPro" id="IPR039676">
    <property type="entry name" value="AOAH"/>
</dbReference>
<keyword evidence="2" id="KW-0732">Signal</keyword>
<dbReference type="InterPro" id="IPR001087">
    <property type="entry name" value="GDSL"/>
</dbReference>
<sequence length="579" mass="64379">MKFYTTLALAATLSLLSSQVLADANGGKTCAGCTIVMALVTQLVQVHEITVISGIEQLCGLLPFLQSVACTTFFETYGEQLIDMIEKNYTPDVICNTIEYCNNKTNPTCHVFPLPPSQLIGSNGGRMSQREFEHHVAEAKAKYNFSHVEKFDVCDWTPEICRVAEHKPYFDDDGDMFSTFGQLRGHDWRGRDCDDKNSAIFPGRSDPDVGADNNCNGIFGVDPTTNVPYETEWCDGTGQMGIAILGDSATAHFRIPPSYLIVKNLSLSTFSRLVPNLENELDFPMLSWSTGHSDISQYYPDIEGPVDSIYKRLRENNLCNNNDYQNIGVNGADSSSMVNQLQYLLSRDKNNSPLAQKPLLLFMAMIGNDVCSSKTTSRTTPQEYHDNVLKTIMDLDSRLPKGTKVVLIGLVDGRILYDSMHNLIHPIGMTNNDVTYEAFYDYLNCLEVSPCAGWMNSNEATRDALSATAAAMRDKLPLIIQETRGKLKNLQIFYLGDVLDNAIKEYIGMGGKGSDLIEPADGFHPNQWGQALFAQYLWNSTVQAGIIPPENPHNDKIRARFFPNEVPTATKQRETTATQ</sequence>
<feature type="chain" id="PRO_5035204091" description="Saposin B-type domain-containing protein" evidence="2">
    <location>
        <begin position="23"/>
        <end position="579"/>
    </location>
</feature>
<dbReference type="GO" id="GO:0009104">
    <property type="term" value="P:lipopolysaccharide catabolic process"/>
    <property type="evidence" value="ECO:0007669"/>
    <property type="project" value="TreeGrafter"/>
</dbReference>
<feature type="signal peptide" evidence="2">
    <location>
        <begin position="1"/>
        <end position="22"/>
    </location>
</feature>
<dbReference type="Gene3D" id="1.10.225.10">
    <property type="entry name" value="Saposin-like"/>
    <property type="match status" value="1"/>
</dbReference>
<dbReference type="GO" id="GO:0050528">
    <property type="term" value="F:acyloxyacyl hydrolase activity"/>
    <property type="evidence" value="ECO:0007669"/>
    <property type="project" value="InterPro"/>
</dbReference>
<dbReference type="SUPFAM" id="SSF47862">
    <property type="entry name" value="Saposin"/>
    <property type="match status" value="1"/>
</dbReference>
<reference evidence="4" key="1">
    <citation type="submission" date="2019-06" db="EMBL/GenBank/DDBJ databases">
        <authorList>
            <person name="Zheng W."/>
        </authorList>
    </citation>
    <scope>NUCLEOTIDE SEQUENCE</scope>
    <source>
        <strain evidence="4">QDHG01</strain>
    </source>
</reference>
<evidence type="ECO:0000256" key="1">
    <source>
        <dbReference type="ARBA" id="ARBA00023157"/>
    </source>
</evidence>
<dbReference type="SUPFAM" id="SSF52266">
    <property type="entry name" value="SGNH hydrolase"/>
    <property type="match status" value="1"/>
</dbReference>
<dbReference type="PANTHER" id="PTHR15010">
    <property type="entry name" value="ACYLOXYACYL HYDROLASE"/>
    <property type="match status" value="1"/>
</dbReference>
<organism evidence="4 5">
    <name type="scientific">Halteria grandinella</name>
    <dbReference type="NCBI Taxonomy" id="5974"/>
    <lineage>
        <taxon>Eukaryota</taxon>
        <taxon>Sar</taxon>
        <taxon>Alveolata</taxon>
        <taxon>Ciliophora</taxon>
        <taxon>Intramacronucleata</taxon>
        <taxon>Spirotrichea</taxon>
        <taxon>Stichotrichia</taxon>
        <taxon>Sporadotrichida</taxon>
        <taxon>Halteriidae</taxon>
        <taxon>Halteria</taxon>
    </lineage>
</organism>
<accession>A0A8J8T3F7</accession>
<dbReference type="PANTHER" id="PTHR15010:SF0">
    <property type="entry name" value="ACYLOXYACYL HYDROLASE"/>
    <property type="match status" value="1"/>
</dbReference>
<dbReference type="GO" id="GO:0005509">
    <property type="term" value="F:calcium ion binding"/>
    <property type="evidence" value="ECO:0007669"/>
    <property type="project" value="TreeGrafter"/>
</dbReference>
<name>A0A8J8T3F7_HALGN</name>
<evidence type="ECO:0000256" key="2">
    <source>
        <dbReference type="SAM" id="SignalP"/>
    </source>
</evidence>
<dbReference type="EMBL" id="RRYP01007028">
    <property type="protein sequence ID" value="TNV80794.1"/>
    <property type="molecule type" value="Genomic_DNA"/>
</dbReference>
<keyword evidence="1" id="KW-1015">Disulfide bond</keyword>
<dbReference type="SMART" id="SM00741">
    <property type="entry name" value="SapB"/>
    <property type="match status" value="1"/>
</dbReference>
<dbReference type="InterPro" id="IPR011001">
    <property type="entry name" value="Saposin-like"/>
</dbReference>